<dbReference type="SUPFAM" id="SSF55073">
    <property type="entry name" value="Nucleotide cyclase"/>
    <property type="match status" value="1"/>
</dbReference>
<protein>
    <recommendedName>
        <fullName evidence="4">Guanylate cyclase domain-containing protein</fullName>
    </recommendedName>
</protein>
<evidence type="ECO:0000256" key="1">
    <source>
        <dbReference type="SAM" id="MobiDB-lite"/>
    </source>
</evidence>
<feature type="compositionally biased region" description="Low complexity" evidence="1">
    <location>
        <begin position="238"/>
        <end position="257"/>
    </location>
</feature>
<feature type="compositionally biased region" description="Basic and acidic residues" evidence="1">
    <location>
        <begin position="260"/>
        <end position="271"/>
    </location>
</feature>
<dbReference type="Proteomes" id="UP000001685">
    <property type="component" value="Chromosome"/>
</dbReference>
<dbReference type="AlphaFoldDB" id="B1VR16"/>
<dbReference type="eggNOG" id="COG2114">
    <property type="taxonomic scope" value="Bacteria"/>
</dbReference>
<evidence type="ECO:0000313" key="2">
    <source>
        <dbReference type="EMBL" id="BAG20667.1"/>
    </source>
</evidence>
<dbReference type="HOGENOM" id="CLU_085079_1_1_11"/>
<dbReference type="InterPro" id="IPR029787">
    <property type="entry name" value="Nucleotide_cyclase"/>
</dbReference>
<feature type="region of interest" description="Disordered" evidence="1">
    <location>
        <begin position="223"/>
        <end position="315"/>
    </location>
</feature>
<reference evidence="3" key="1">
    <citation type="journal article" date="2008" name="J. Bacteriol.">
        <title>Genome sequence of the streptomycin-producing microorganism Streptomyces griseus IFO 13350.</title>
        <authorList>
            <person name="Ohnishi Y."/>
            <person name="Ishikawa J."/>
            <person name="Hara H."/>
            <person name="Suzuki H."/>
            <person name="Ikenoya M."/>
            <person name="Ikeda H."/>
            <person name="Yamashita A."/>
            <person name="Hattori M."/>
            <person name="Horinouchi S."/>
        </authorList>
    </citation>
    <scope>NUCLEOTIDE SEQUENCE [LARGE SCALE GENOMIC DNA]</scope>
    <source>
        <strain evidence="3">JCM 4626 / NBRC 13350</strain>
    </source>
</reference>
<dbReference type="KEGG" id="sgr:SGR_3838"/>
<dbReference type="Gene3D" id="3.30.70.1230">
    <property type="entry name" value="Nucleotide cyclase"/>
    <property type="match status" value="1"/>
</dbReference>
<accession>B1VR16</accession>
<evidence type="ECO:0008006" key="4">
    <source>
        <dbReference type="Google" id="ProtNLM"/>
    </source>
</evidence>
<gene>
    <name evidence="2" type="ordered locus">SGR_3838</name>
</gene>
<dbReference type="EMBL" id="AP009493">
    <property type="protein sequence ID" value="BAG20667.1"/>
    <property type="molecule type" value="Genomic_DNA"/>
</dbReference>
<proteinExistence type="predicted"/>
<evidence type="ECO:0000313" key="3">
    <source>
        <dbReference type="Proteomes" id="UP000001685"/>
    </source>
</evidence>
<sequence length="315" mass="33716">MCKRLQTAFVPGRKLYGTASAERTGNAVEHDALDAGEARYELVISVDARRSGQYSDADKPRMRERIYRVLETAFAQAGVGRDAVHMEDRGDGVLVSVPGRIAVTRLLGLWMVEVHENLREENRSLLVPLGLRVAMHVGPVRHDSRGISGRAVDLTCRLADSSVARQLLDREQADLVLAVSDSLYVDVVSAGGKFIEPARFSRARLALKEGEVSAWFHLPGRPAPGIAPIAPQEPGPTPSGASAGPSAGSDTAPAGAAQRATDDRGARNARGDEDDEDANASVRYTAQGDLSVHRDNVYQQPVHIGRVTDSGNGKG</sequence>
<organism evidence="2 3">
    <name type="scientific">Streptomyces griseus subsp. griseus (strain JCM 4626 / CBS 651.72 / NBRC 13350 / KCC S-0626 / ISP 5235)</name>
    <dbReference type="NCBI Taxonomy" id="455632"/>
    <lineage>
        <taxon>Bacteria</taxon>
        <taxon>Bacillati</taxon>
        <taxon>Actinomycetota</taxon>
        <taxon>Actinomycetes</taxon>
        <taxon>Kitasatosporales</taxon>
        <taxon>Streptomycetaceae</taxon>
        <taxon>Streptomyces</taxon>
    </lineage>
</organism>
<name>B1VR16_STRGG</name>